<evidence type="ECO:0000313" key="2">
    <source>
        <dbReference type="EMBL" id="THV04713.1"/>
    </source>
</evidence>
<feature type="domain" description="DUF6593" evidence="1">
    <location>
        <begin position="72"/>
        <end position="209"/>
    </location>
</feature>
<protein>
    <recommendedName>
        <fullName evidence="1">DUF6593 domain-containing protein</fullName>
    </recommendedName>
</protein>
<reference evidence="2 3" key="1">
    <citation type="journal article" date="2019" name="Nat. Ecol. Evol.">
        <title>Megaphylogeny resolves global patterns of mushroom evolution.</title>
        <authorList>
            <person name="Varga T."/>
            <person name="Krizsan K."/>
            <person name="Foldi C."/>
            <person name="Dima B."/>
            <person name="Sanchez-Garcia M."/>
            <person name="Sanchez-Ramirez S."/>
            <person name="Szollosi G.J."/>
            <person name="Szarkandi J.G."/>
            <person name="Papp V."/>
            <person name="Albert L."/>
            <person name="Andreopoulos W."/>
            <person name="Angelini C."/>
            <person name="Antonin V."/>
            <person name="Barry K.W."/>
            <person name="Bougher N.L."/>
            <person name="Buchanan P."/>
            <person name="Buyck B."/>
            <person name="Bense V."/>
            <person name="Catcheside P."/>
            <person name="Chovatia M."/>
            <person name="Cooper J."/>
            <person name="Damon W."/>
            <person name="Desjardin D."/>
            <person name="Finy P."/>
            <person name="Geml J."/>
            <person name="Haridas S."/>
            <person name="Hughes K."/>
            <person name="Justo A."/>
            <person name="Karasinski D."/>
            <person name="Kautmanova I."/>
            <person name="Kiss B."/>
            <person name="Kocsube S."/>
            <person name="Kotiranta H."/>
            <person name="LaButti K.M."/>
            <person name="Lechner B.E."/>
            <person name="Liimatainen K."/>
            <person name="Lipzen A."/>
            <person name="Lukacs Z."/>
            <person name="Mihaltcheva S."/>
            <person name="Morgado L.N."/>
            <person name="Niskanen T."/>
            <person name="Noordeloos M.E."/>
            <person name="Ohm R.A."/>
            <person name="Ortiz-Santana B."/>
            <person name="Ovrebo C."/>
            <person name="Racz N."/>
            <person name="Riley R."/>
            <person name="Savchenko A."/>
            <person name="Shiryaev A."/>
            <person name="Soop K."/>
            <person name="Spirin V."/>
            <person name="Szebenyi C."/>
            <person name="Tomsovsky M."/>
            <person name="Tulloss R.E."/>
            <person name="Uehling J."/>
            <person name="Grigoriev I.V."/>
            <person name="Vagvolgyi C."/>
            <person name="Papp T."/>
            <person name="Martin F.M."/>
            <person name="Miettinen O."/>
            <person name="Hibbett D.S."/>
            <person name="Nagy L.G."/>
        </authorList>
    </citation>
    <scope>NUCLEOTIDE SEQUENCE [LARGE SCALE GENOMIC DNA]</scope>
    <source>
        <strain evidence="2 3">CBS 962.96</strain>
    </source>
</reference>
<dbReference type="Proteomes" id="UP000297245">
    <property type="component" value="Unassembled WGS sequence"/>
</dbReference>
<accession>A0A4S8MP17</accession>
<proteinExistence type="predicted"/>
<dbReference type="InterPro" id="IPR046528">
    <property type="entry name" value="DUF6593"/>
</dbReference>
<dbReference type="OrthoDB" id="3191568at2759"/>
<evidence type="ECO:0000259" key="1">
    <source>
        <dbReference type="Pfam" id="PF20236"/>
    </source>
</evidence>
<dbReference type="Pfam" id="PF20236">
    <property type="entry name" value="DUF6593"/>
    <property type="match status" value="1"/>
</dbReference>
<organism evidence="2 3">
    <name type="scientific">Dendrothele bispora (strain CBS 962.96)</name>
    <dbReference type="NCBI Taxonomy" id="1314807"/>
    <lineage>
        <taxon>Eukaryota</taxon>
        <taxon>Fungi</taxon>
        <taxon>Dikarya</taxon>
        <taxon>Basidiomycota</taxon>
        <taxon>Agaricomycotina</taxon>
        <taxon>Agaricomycetes</taxon>
        <taxon>Agaricomycetidae</taxon>
        <taxon>Agaricales</taxon>
        <taxon>Agaricales incertae sedis</taxon>
        <taxon>Dendrothele</taxon>
    </lineage>
</organism>
<keyword evidence="3" id="KW-1185">Reference proteome</keyword>
<dbReference type="EMBL" id="ML179053">
    <property type="protein sequence ID" value="THV04713.1"/>
    <property type="molecule type" value="Genomic_DNA"/>
</dbReference>
<dbReference type="AlphaFoldDB" id="A0A4S8MP17"/>
<sequence length="214" mass="24241">MIDIISPLASNSWTQVDHHWHDDSTLGLWGNDQDNYYDQVATQLCSPSSPRFLADPSELLTFSFTSFCPDLSNCAVMGPHQQPYLFISTDLQRPTYTIFHDAQGGVIAYIEWQEQPMVQIRDMVSKCRVTDWLGHSLDKKSRIMFCGGSSYTWSPKNMSHDLFSLEESSEPKFLARISKGRTTMFLDITGETLNLGLLNATIVATFLLQCNTRV</sequence>
<evidence type="ECO:0000313" key="3">
    <source>
        <dbReference type="Proteomes" id="UP000297245"/>
    </source>
</evidence>
<gene>
    <name evidence="2" type="ORF">K435DRAFT_648706</name>
</gene>
<name>A0A4S8MP17_DENBC</name>